<evidence type="ECO:0000256" key="6">
    <source>
        <dbReference type="ARBA" id="ARBA00023136"/>
    </source>
</evidence>
<protein>
    <submittedName>
        <fullName evidence="11">Flagellar motor protein MotD</fullName>
    </submittedName>
</protein>
<dbReference type="CDD" id="cd07185">
    <property type="entry name" value="OmpA_C-like"/>
    <property type="match status" value="1"/>
</dbReference>
<dbReference type="SUPFAM" id="SSF103088">
    <property type="entry name" value="OmpA-like"/>
    <property type="match status" value="1"/>
</dbReference>
<evidence type="ECO:0000256" key="2">
    <source>
        <dbReference type="ARBA" id="ARBA00008914"/>
    </source>
</evidence>
<keyword evidence="6 7" id="KW-0472">Membrane</keyword>
<accession>A0ABT1UKY8</accession>
<dbReference type="Pfam" id="PF00691">
    <property type="entry name" value="OmpA"/>
    <property type="match status" value="1"/>
</dbReference>
<feature type="domain" description="OmpA-like" evidence="10">
    <location>
        <begin position="134"/>
        <end position="254"/>
    </location>
</feature>
<evidence type="ECO:0000256" key="3">
    <source>
        <dbReference type="ARBA" id="ARBA00022475"/>
    </source>
</evidence>
<keyword evidence="11" id="KW-0282">Flagellum</keyword>
<comment type="subcellular location">
    <subcellularLocation>
        <location evidence="1">Cell membrane</location>
        <topology evidence="1">Single-pass membrane protein</topology>
    </subcellularLocation>
</comment>
<dbReference type="InterPro" id="IPR050330">
    <property type="entry name" value="Bact_OuterMem_StrucFunc"/>
</dbReference>
<keyword evidence="12" id="KW-1185">Reference proteome</keyword>
<dbReference type="EMBL" id="JANIBM010000030">
    <property type="protein sequence ID" value="MCQ8182875.1"/>
    <property type="molecule type" value="Genomic_DNA"/>
</dbReference>
<keyword evidence="11" id="KW-0969">Cilium</keyword>
<evidence type="ECO:0000256" key="9">
    <source>
        <dbReference type="SAM" id="Phobius"/>
    </source>
</evidence>
<evidence type="ECO:0000256" key="7">
    <source>
        <dbReference type="PROSITE-ProRule" id="PRU00473"/>
    </source>
</evidence>
<dbReference type="Pfam" id="PF13677">
    <property type="entry name" value="MotB_plug"/>
    <property type="match status" value="1"/>
</dbReference>
<evidence type="ECO:0000313" key="12">
    <source>
        <dbReference type="Proteomes" id="UP001524569"/>
    </source>
</evidence>
<keyword evidence="4 9" id="KW-0812">Transmembrane</keyword>
<dbReference type="Gene3D" id="3.30.1330.60">
    <property type="entry name" value="OmpA-like domain"/>
    <property type="match status" value="1"/>
</dbReference>
<dbReference type="Proteomes" id="UP001524569">
    <property type="component" value="Unassembled WGS sequence"/>
</dbReference>
<dbReference type="NCBIfam" id="NF006541">
    <property type="entry name" value="PRK09038.1"/>
    <property type="match status" value="1"/>
</dbReference>
<evidence type="ECO:0000256" key="1">
    <source>
        <dbReference type="ARBA" id="ARBA00004162"/>
    </source>
</evidence>
<feature type="region of interest" description="Disordered" evidence="8">
    <location>
        <begin position="270"/>
        <end position="294"/>
    </location>
</feature>
<dbReference type="InterPro" id="IPR036737">
    <property type="entry name" value="OmpA-like_sf"/>
</dbReference>
<organism evidence="11 12">
    <name type="scientific">Methylomonas aurea</name>
    <dbReference type="NCBI Taxonomy" id="2952224"/>
    <lineage>
        <taxon>Bacteria</taxon>
        <taxon>Pseudomonadati</taxon>
        <taxon>Pseudomonadota</taxon>
        <taxon>Gammaproteobacteria</taxon>
        <taxon>Methylococcales</taxon>
        <taxon>Methylococcaceae</taxon>
        <taxon>Methylomonas</taxon>
    </lineage>
</organism>
<feature type="transmembrane region" description="Helical" evidence="9">
    <location>
        <begin position="21"/>
        <end position="40"/>
    </location>
</feature>
<evidence type="ECO:0000256" key="4">
    <source>
        <dbReference type="ARBA" id="ARBA00022692"/>
    </source>
</evidence>
<dbReference type="PANTHER" id="PTHR30329">
    <property type="entry name" value="STATOR ELEMENT OF FLAGELLAR MOTOR COMPLEX"/>
    <property type="match status" value="1"/>
</dbReference>
<evidence type="ECO:0000256" key="8">
    <source>
        <dbReference type="SAM" id="MobiDB-lite"/>
    </source>
</evidence>
<comment type="similarity">
    <text evidence="2">Belongs to the MotB family.</text>
</comment>
<dbReference type="RefSeq" id="WP_256612136.1">
    <property type="nucleotide sequence ID" value="NZ_JANIBM010000030.1"/>
</dbReference>
<comment type="caution">
    <text evidence="11">The sequence shown here is derived from an EMBL/GenBank/DDBJ whole genome shotgun (WGS) entry which is preliminary data.</text>
</comment>
<evidence type="ECO:0000259" key="10">
    <source>
        <dbReference type="PROSITE" id="PS51123"/>
    </source>
</evidence>
<gene>
    <name evidence="11" type="primary">motD</name>
    <name evidence="11" type="ORF">NP603_17255</name>
</gene>
<keyword evidence="11" id="KW-0966">Cell projection</keyword>
<keyword evidence="5 9" id="KW-1133">Transmembrane helix</keyword>
<dbReference type="InterPro" id="IPR006665">
    <property type="entry name" value="OmpA-like"/>
</dbReference>
<evidence type="ECO:0000313" key="11">
    <source>
        <dbReference type="EMBL" id="MCQ8182875.1"/>
    </source>
</evidence>
<keyword evidence="3" id="KW-1003">Cell membrane</keyword>
<name>A0ABT1UKY8_9GAMM</name>
<proteinExistence type="inferred from homology"/>
<dbReference type="InterPro" id="IPR025713">
    <property type="entry name" value="MotB-like_N_dom"/>
</dbReference>
<reference evidence="11 12" key="1">
    <citation type="submission" date="2022-07" db="EMBL/GenBank/DDBJ databases">
        <title>Methylomonas rivi sp. nov., Methylomonas rosea sp. nov., Methylomonas aureus sp. nov. and Methylomonas subterranea sp. nov., four novel methanotrophs isolated from a freshwater creek and the deep terrestrial subsurface.</title>
        <authorList>
            <person name="Abin C."/>
            <person name="Sankaranarayanan K."/>
            <person name="Garner C."/>
            <person name="Sindelar R."/>
            <person name="Kotary K."/>
            <person name="Garner R."/>
            <person name="Barclay S."/>
            <person name="Lawson P."/>
            <person name="Krumholz L."/>
        </authorList>
    </citation>
    <scope>NUCLEOTIDE SEQUENCE [LARGE SCALE GENOMIC DNA]</scope>
    <source>
        <strain evidence="11 12">SURF-1</strain>
    </source>
</reference>
<evidence type="ECO:0000256" key="5">
    <source>
        <dbReference type="ARBA" id="ARBA00022989"/>
    </source>
</evidence>
<sequence>MSRRKRVKSPLPTDNHDRWMVSYADFVTLLFAFFVVMYSISSVNKGKYETFSESLDQALFHNEKVEREAEPIQIGTIPTTIQPIELPNLATAEERELSEEILQEKQRLSEVSEQFQGALQPFVESKLVGIKKHDFWVELEMNSELLFASGKAELSSKALPVLAKVAEVVRDVPNVINVEGYTDNVPISSGMYPSNWDLSSARATSVVKELVKNNIPATRLSAVGYGEFHPVADNKDEEGRFKNRRVVLVLMSQAFARYGMTDDERAKALNLAPTSEPSPNPEPITEDSPAAPAQ</sequence>
<dbReference type="PROSITE" id="PS51123">
    <property type="entry name" value="OMPA_2"/>
    <property type="match status" value="1"/>
</dbReference>
<dbReference type="PANTHER" id="PTHR30329:SF20">
    <property type="entry name" value="EXPORTED PROTEIN"/>
    <property type="match status" value="1"/>
</dbReference>